<evidence type="ECO:0000256" key="2">
    <source>
        <dbReference type="ARBA" id="ARBA00023239"/>
    </source>
</evidence>
<comment type="similarity">
    <text evidence="1">Belongs to the thioester dehydratase family. FabZ subfamily.</text>
</comment>
<sequence length="164" mass="17652">MIDVSAIKRVIPHRHPVLLLDRVTDVVPGRSLTAVKAVTCNEPWYAAVDDTARPWEYRYPPTLLVESWCQAAAFLVGWARPNPDVLSGEVMLGVGISGVRFGGPVFPGAVLRHHVRLRRAVTGAAICEGETAVGARTVLSVADFVLALRPADTLLRAPAAGERP</sequence>
<dbReference type="Gene3D" id="3.10.129.10">
    <property type="entry name" value="Hotdog Thioesterase"/>
    <property type="match status" value="1"/>
</dbReference>
<dbReference type="SUPFAM" id="SSF54637">
    <property type="entry name" value="Thioesterase/thiol ester dehydrase-isomerase"/>
    <property type="match status" value="1"/>
</dbReference>
<dbReference type="PANTHER" id="PTHR30272">
    <property type="entry name" value="3-HYDROXYACYL-[ACYL-CARRIER-PROTEIN] DEHYDRATASE"/>
    <property type="match status" value="1"/>
</dbReference>
<dbReference type="AlphaFoldDB" id="A0A7X1J3T7"/>
<organism evidence="3 4">
    <name type="scientific">Streptomyces cupreus</name>
    <dbReference type="NCBI Taxonomy" id="2759956"/>
    <lineage>
        <taxon>Bacteria</taxon>
        <taxon>Bacillati</taxon>
        <taxon>Actinomycetota</taxon>
        <taxon>Actinomycetes</taxon>
        <taxon>Kitasatosporales</taxon>
        <taxon>Streptomycetaceae</taxon>
        <taxon>Streptomyces</taxon>
    </lineage>
</organism>
<evidence type="ECO:0000313" key="3">
    <source>
        <dbReference type="EMBL" id="MBC2903690.1"/>
    </source>
</evidence>
<comment type="caution">
    <text evidence="3">The sequence shown here is derived from an EMBL/GenBank/DDBJ whole genome shotgun (WGS) entry which is preliminary data.</text>
</comment>
<dbReference type="Proteomes" id="UP000584670">
    <property type="component" value="Unassembled WGS sequence"/>
</dbReference>
<dbReference type="InterPro" id="IPR013114">
    <property type="entry name" value="FabA_FabZ"/>
</dbReference>
<keyword evidence="4" id="KW-1185">Reference proteome</keyword>
<name>A0A7X1J3T7_9ACTN</name>
<protein>
    <submittedName>
        <fullName evidence="3">Beta-hydroxyacyl-ACP dehydratase</fullName>
    </submittedName>
</protein>
<dbReference type="PANTHER" id="PTHR30272:SF1">
    <property type="entry name" value="3-HYDROXYACYL-[ACYL-CARRIER-PROTEIN] DEHYDRATASE"/>
    <property type="match status" value="1"/>
</dbReference>
<evidence type="ECO:0000256" key="1">
    <source>
        <dbReference type="ARBA" id="ARBA00009174"/>
    </source>
</evidence>
<gene>
    <name evidence="3" type="ORF">H4N64_19110</name>
</gene>
<proteinExistence type="inferred from homology"/>
<dbReference type="InterPro" id="IPR029069">
    <property type="entry name" value="HotDog_dom_sf"/>
</dbReference>
<accession>A0A7X1J3T7</accession>
<reference evidence="3 4" key="1">
    <citation type="submission" date="2020-08" db="EMBL/GenBank/DDBJ databases">
        <title>Streptomyces sp. PSKA01 genome sequencing and assembly.</title>
        <authorList>
            <person name="Mandal S."/>
            <person name="Maiti P.K."/>
            <person name="Das P."/>
        </authorList>
    </citation>
    <scope>NUCLEOTIDE SEQUENCE [LARGE SCALE GENOMIC DNA]</scope>
    <source>
        <strain evidence="3 4">PSKA01</strain>
    </source>
</reference>
<evidence type="ECO:0000313" key="4">
    <source>
        <dbReference type="Proteomes" id="UP000584670"/>
    </source>
</evidence>
<dbReference type="GO" id="GO:0016829">
    <property type="term" value="F:lyase activity"/>
    <property type="evidence" value="ECO:0007669"/>
    <property type="project" value="UniProtKB-KW"/>
</dbReference>
<dbReference type="Pfam" id="PF07977">
    <property type="entry name" value="FabA"/>
    <property type="match status" value="1"/>
</dbReference>
<keyword evidence="2" id="KW-0456">Lyase</keyword>
<dbReference type="EMBL" id="JACMSF010000019">
    <property type="protein sequence ID" value="MBC2903690.1"/>
    <property type="molecule type" value="Genomic_DNA"/>
</dbReference>